<evidence type="ECO:0000313" key="5">
    <source>
        <dbReference type="Proteomes" id="UP000193200"/>
    </source>
</evidence>
<dbReference type="EMBL" id="FWFR01000001">
    <property type="protein sequence ID" value="SLN39341.1"/>
    <property type="molecule type" value="Genomic_DNA"/>
</dbReference>
<keyword evidence="5" id="KW-1185">Reference proteome</keyword>
<organism evidence="4 5">
    <name type="scientific">Oceanibacterium hippocampi</name>
    <dbReference type="NCBI Taxonomy" id="745714"/>
    <lineage>
        <taxon>Bacteria</taxon>
        <taxon>Pseudomonadati</taxon>
        <taxon>Pseudomonadota</taxon>
        <taxon>Alphaproteobacteria</taxon>
        <taxon>Sneathiellales</taxon>
        <taxon>Sneathiellaceae</taxon>
        <taxon>Oceanibacterium</taxon>
    </lineage>
</organism>
<sequence length="150" mass="16783">MASSGIEIVQPDAALKVGWRTLYDGYATFYKREMTDAIAEAVWGWIHDPAHEVEGVVALRDGRPVGLAHYRRMPSPLRGTDVGFLDDLFVTPEARGSGAADALFDHLRATAKARGWGVVRWLTADDNYRARSLYDRVAKKAIWNVYEMTV</sequence>
<dbReference type="PANTHER" id="PTHR43877">
    <property type="entry name" value="AMINOALKYLPHOSPHONATE N-ACETYLTRANSFERASE-RELATED-RELATED"/>
    <property type="match status" value="1"/>
</dbReference>
<dbReference type="PANTHER" id="PTHR43877:SF2">
    <property type="entry name" value="AMINOALKYLPHOSPHONATE N-ACETYLTRANSFERASE-RELATED"/>
    <property type="match status" value="1"/>
</dbReference>
<reference evidence="4 5" key="1">
    <citation type="submission" date="2017-03" db="EMBL/GenBank/DDBJ databases">
        <authorList>
            <person name="Afonso C.L."/>
            <person name="Miller P.J."/>
            <person name="Scott M.A."/>
            <person name="Spackman E."/>
            <person name="Goraichik I."/>
            <person name="Dimitrov K.M."/>
            <person name="Suarez D.L."/>
            <person name="Swayne D.E."/>
        </authorList>
    </citation>
    <scope>NUCLEOTIDE SEQUENCE [LARGE SCALE GENOMIC DNA]</scope>
    <source>
        <strain evidence="4 5">CECT 7691</strain>
    </source>
</reference>
<dbReference type="InterPro" id="IPR016181">
    <property type="entry name" value="Acyl_CoA_acyltransferase"/>
</dbReference>
<dbReference type="Pfam" id="PF00583">
    <property type="entry name" value="Acetyltransf_1"/>
    <property type="match status" value="1"/>
</dbReference>
<dbReference type="OrthoDB" id="9805924at2"/>
<keyword evidence="1 4" id="KW-0808">Transferase</keyword>
<dbReference type="Proteomes" id="UP000193200">
    <property type="component" value="Unassembled WGS sequence"/>
</dbReference>
<gene>
    <name evidence="4" type="ORF">OCH7691_01639</name>
</gene>
<protein>
    <submittedName>
        <fullName evidence="4">Acetyltransferase (GNAT) family protein</fullName>
    </submittedName>
</protein>
<evidence type="ECO:0000259" key="3">
    <source>
        <dbReference type="PROSITE" id="PS51186"/>
    </source>
</evidence>
<keyword evidence="2" id="KW-0012">Acyltransferase</keyword>
<dbReference type="SUPFAM" id="SSF55729">
    <property type="entry name" value="Acyl-CoA N-acyltransferases (Nat)"/>
    <property type="match status" value="1"/>
</dbReference>
<evidence type="ECO:0000256" key="1">
    <source>
        <dbReference type="ARBA" id="ARBA00022679"/>
    </source>
</evidence>
<evidence type="ECO:0000313" key="4">
    <source>
        <dbReference type="EMBL" id="SLN39341.1"/>
    </source>
</evidence>
<feature type="domain" description="N-acetyltransferase" evidence="3">
    <location>
        <begin position="6"/>
        <end position="150"/>
    </location>
</feature>
<dbReference type="CDD" id="cd04301">
    <property type="entry name" value="NAT_SF"/>
    <property type="match status" value="1"/>
</dbReference>
<name>A0A1Y5SJJ9_9PROT</name>
<dbReference type="GO" id="GO:0016747">
    <property type="term" value="F:acyltransferase activity, transferring groups other than amino-acyl groups"/>
    <property type="evidence" value="ECO:0007669"/>
    <property type="project" value="InterPro"/>
</dbReference>
<dbReference type="InterPro" id="IPR050832">
    <property type="entry name" value="Bact_Acetyltransf"/>
</dbReference>
<dbReference type="InterPro" id="IPR000182">
    <property type="entry name" value="GNAT_dom"/>
</dbReference>
<accession>A0A1Y5SJJ9</accession>
<dbReference type="InParanoid" id="A0A1Y5SJJ9"/>
<dbReference type="AlphaFoldDB" id="A0A1Y5SJJ9"/>
<dbReference type="PROSITE" id="PS51186">
    <property type="entry name" value="GNAT"/>
    <property type="match status" value="1"/>
</dbReference>
<dbReference type="RefSeq" id="WP_085882839.1">
    <property type="nucleotide sequence ID" value="NZ_FWFR01000001.1"/>
</dbReference>
<evidence type="ECO:0000256" key="2">
    <source>
        <dbReference type="ARBA" id="ARBA00023315"/>
    </source>
</evidence>
<proteinExistence type="predicted"/>
<dbReference type="Gene3D" id="3.40.630.30">
    <property type="match status" value="1"/>
</dbReference>